<proteinExistence type="predicted"/>
<feature type="region of interest" description="Disordered" evidence="1">
    <location>
        <begin position="60"/>
        <end position="79"/>
    </location>
</feature>
<evidence type="ECO:0000313" key="2">
    <source>
        <dbReference type="EMBL" id="KAF2570961.1"/>
    </source>
</evidence>
<name>A0A8S9IM82_BRACR</name>
<protein>
    <submittedName>
        <fullName evidence="2">Uncharacterized protein</fullName>
    </submittedName>
</protein>
<dbReference type="EMBL" id="QGKY02001015">
    <property type="protein sequence ID" value="KAF2570961.1"/>
    <property type="molecule type" value="Genomic_DNA"/>
</dbReference>
<comment type="caution">
    <text evidence="2">The sequence shown here is derived from an EMBL/GenBank/DDBJ whole genome shotgun (WGS) entry which is preliminary data.</text>
</comment>
<accession>A0A8S9IM82</accession>
<gene>
    <name evidence="2" type="ORF">F2Q70_00001405</name>
</gene>
<dbReference type="AlphaFoldDB" id="A0A8S9IM82"/>
<evidence type="ECO:0000256" key="1">
    <source>
        <dbReference type="SAM" id="MobiDB-lite"/>
    </source>
</evidence>
<organism evidence="2">
    <name type="scientific">Brassica cretica</name>
    <name type="common">Mustard</name>
    <dbReference type="NCBI Taxonomy" id="69181"/>
    <lineage>
        <taxon>Eukaryota</taxon>
        <taxon>Viridiplantae</taxon>
        <taxon>Streptophyta</taxon>
        <taxon>Embryophyta</taxon>
        <taxon>Tracheophyta</taxon>
        <taxon>Spermatophyta</taxon>
        <taxon>Magnoliopsida</taxon>
        <taxon>eudicotyledons</taxon>
        <taxon>Gunneridae</taxon>
        <taxon>Pentapetalae</taxon>
        <taxon>rosids</taxon>
        <taxon>malvids</taxon>
        <taxon>Brassicales</taxon>
        <taxon>Brassicaceae</taxon>
        <taxon>Brassiceae</taxon>
        <taxon>Brassica</taxon>
    </lineage>
</organism>
<sequence length="159" mass="17927">MSSRNYYRSWMDKTHLDPNTNLLTEEYAEGIGEFMRLVQQQPKANTSTCSSCNNNRIIKEWDGSTSEPQPVDRLEEPDVDNGVGHLVGLARRASTCPSSSQALFAPPDPMIIQQLQNKDDRIVVLETQNATILAELAGQKKTNEEILEKMKRLFPAEFS</sequence>
<reference evidence="2" key="1">
    <citation type="submission" date="2019-12" db="EMBL/GenBank/DDBJ databases">
        <title>Genome sequencing and annotation of Brassica cretica.</title>
        <authorList>
            <person name="Studholme D.J."/>
            <person name="Sarris P.F."/>
        </authorList>
    </citation>
    <scope>NUCLEOTIDE SEQUENCE</scope>
    <source>
        <strain evidence="2">PFS-102/07</strain>
        <tissue evidence="2">Leaf</tissue>
    </source>
</reference>